<gene>
    <name evidence="1" type="ORF">F383_33225</name>
</gene>
<organism evidence="1 2">
    <name type="scientific">Gossypium arboreum</name>
    <name type="common">Tree cotton</name>
    <name type="synonym">Gossypium nanking</name>
    <dbReference type="NCBI Taxonomy" id="29729"/>
    <lineage>
        <taxon>Eukaryota</taxon>
        <taxon>Viridiplantae</taxon>
        <taxon>Streptophyta</taxon>
        <taxon>Embryophyta</taxon>
        <taxon>Tracheophyta</taxon>
        <taxon>Spermatophyta</taxon>
        <taxon>Magnoliopsida</taxon>
        <taxon>eudicotyledons</taxon>
        <taxon>Gunneridae</taxon>
        <taxon>Pentapetalae</taxon>
        <taxon>rosids</taxon>
        <taxon>malvids</taxon>
        <taxon>Malvales</taxon>
        <taxon>Malvaceae</taxon>
        <taxon>Malvoideae</taxon>
        <taxon>Gossypium</taxon>
    </lineage>
</organism>
<evidence type="ECO:0000313" key="1">
    <source>
        <dbReference type="EMBL" id="KHG06551.1"/>
    </source>
</evidence>
<protein>
    <submittedName>
        <fullName evidence="1">Uncharacterized protein</fullName>
    </submittedName>
</protein>
<proteinExistence type="predicted"/>
<evidence type="ECO:0000313" key="2">
    <source>
        <dbReference type="Proteomes" id="UP000032142"/>
    </source>
</evidence>
<reference evidence="2" key="1">
    <citation type="submission" date="2014-09" db="EMBL/GenBank/DDBJ databases">
        <authorList>
            <person name="Mudge J."/>
            <person name="Ramaraj T."/>
            <person name="Lindquist I.E."/>
            <person name="Bharti A.K."/>
            <person name="Sundararajan A."/>
            <person name="Cameron C.T."/>
            <person name="Woodward J.E."/>
            <person name="May G.D."/>
            <person name="Brubaker C."/>
            <person name="Broadhvest J."/>
            <person name="Wilkins T.A."/>
        </authorList>
    </citation>
    <scope>NUCLEOTIDE SEQUENCE</scope>
    <source>
        <strain evidence="2">cv. AKA8401</strain>
    </source>
</reference>
<accession>A0A0B0N5Z0</accession>
<dbReference type="Proteomes" id="UP000032142">
    <property type="component" value="Unassembled WGS sequence"/>
</dbReference>
<keyword evidence="2" id="KW-1185">Reference proteome</keyword>
<dbReference type="EMBL" id="JRRC01454793">
    <property type="protein sequence ID" value="KHG06551.1"/>
    <property type="molecule type" value="Genomic_DNA"/>
</dbReference>
<name>A0A0B0N5Z0_GOSAR</name>
<sequence length="9" mass="1054">MLALICDFE</sequence>
<comment type="caution">
    <text evidence="1">The sequence shown here is derived from an EMBL/GenBank/DDBJ whole genome shotgun (WGS) entry which is preliminary data.</text>
</comment>